<dbReference type="AlphaFoldDB" id="A0A2P2JFJ3"/>
<organism evidence="1">
    <name type="scientific">Rhizophora mucronata</name>
    <name type="common">Asiatic mangrove</name>
    <dbReference type="NCBI Taxonomy" id="61149"/>
    <lineage>
        <taxon>Eukaryota</taxon>
        <taxon>Viridiplantae</taxon>
        <taxon>Streptophyta</taxon>
        <taxon>Embryophyta</taxon>
        <taxon>Tracheophyta</taxon>
        <taxon>Spermatophyta</taxon>
        <taxon>Magnoliopsida</taxon>
        <taxon>eudicotyledons</taxon>
        <taxon>Gunneridae</taxon>
        <taxon>Pentapetalae</taxon>
        <taxon>rosids</taxon>
        <taxon>fabids</taxon>
        <taxon>Malpighiales</taxon>
        <taxon>Rhizophoraceae</taxon>
        <taxon>Rhizophora</taxon>
    </lineage>
</organism>
<name>A0A2P2JFJ3_RHIMU</name>
<evidence type="ECO:0000313" key="1">
    <source>
        <dbReference type="EMBL" id="MBW92243.1"/>
    </source>
</evidence>
<protein>
    <submittedName>
        <fullName evidence="1">Uncharacterized protein</fullName>
    </submittedName>
</protein>
<proteinExistence type="predicted"/>
<reference evidence="1" key="1">
    <citation type="submission" date="2018-02" db="EMBL/GenBank/DDBJ databases">
        <title>Rhizophora mucronata_Transcriptome.</title>
        <authorList>
            <person name="Meera S.P."/>
            <person name="Sreeshan A."/>
            <person name="Augustine A."/>
        </authorList>
    </citation>
    <scope>NUCLEOTIDE SEQUENCE</scope>
    <source>
        <tissue evidence="1">Leaf</tissue>
    </source>
</reference>
<accession>A0A2P2JFJ3</accession>
<sequence length="51" mass="5817">MVFLWGHKAALQKAMQEIAWEILEMKIASLLFLIVCSMTMCSEISRNSSLI</sequence>
<dbReference type="EMBL" id="GGEC01011760">
    <property type="protein sequence ID" value="MBW92243.1"/>
    <property type="molecule type" value="Transcribed_RNA"/>
</dbReference>